<evidence type="ECO:0000313" key="20">
    <source>
        <dbReference type="Proteomes" id="UP000273675"/>
    </source>
</evidence>
<feature type="signal peptide" evidence="16">
    <location>
        <begin position="1"/>
        <end position="34"/>
    </location>
</feature>
<dbReference type="Pfam" id="PF00593">
    <property type="entry name" value="TonB_dep_Rec_b-barrel"/>
    <property type="match status" value="1"/>
</dbReference>
<dbReference type="GO" id="GO:0009279">
    <property type="term" value="C:cell outer membrane"/>
    <property type="evidence" value="ECO:0007669"/>
    <property type="project" value="UniProtKB-SubCell"/>
</dbReference>
<keyword evidence="4 14" id="KW-1134">Transmembrane beta strand</keyword>
<keyword evidence="9" id="KW-0406">Ion transport</keyword>
<comment type="caution">
    <text evidence="19">The sequence shown here is derived from an EMBL/GenBank/DDBJ whole genome shotgun (WGS) entry which is preliminary data.</text>
</comment>
<keyword evidence="3 14" id="KW-0813">Transport</keyword>
<dbReference type="PANTHER" id="PTHR32552:SF68">
    <property type="entry name" value="FERRICHROME OUTER MEMBRANE TRANSPORTER_PHAGE RECEPTOR"/>
    <property type="match status" value="1"/>
</dbReference>
<keyword evidence="7 16" id="KW-0732">Signal</keyword>
<evidence type="ECO:0000256" key="15">
    <source>
        <dbReference type="RuleBase" id="RU003357"/>
    </source>
</evidence>
<accession>A0A495DD25</accession>
<comment type="subcellular location">
    <subcellularLocation>
        <location evidence="1 14">Cell outer membrane</location>
        <topology evidence="1 14">Multi-pass membrane protein</topology>
    </subcellularLocation>
</comment>
<keyword evidence="11 14" id="KW-0472">Membrane</keyword>
<keyword evidence="5" id="KW-0410">Iron transport</keyword>
<dbReference type="Gene3D" id="2.40.170.20">
    <property type="entry name" value="TonB-dependent receptor, beta-barrel domain"/>
    <property type="match status" value="1"/>
</dbReference>
<evidence type="ECO:0000256" key="14">
    <source>
        <dbReference type="PROSITE-ProRule" id="PRU01360"/>
    </source>
</evidence>
<dbReference type="InterPro" id="IPR010105">
    <property type="entry name" value="TonB_sidphr_rcpt"/>
</dbReference>
<feature type="domain" description="TonB-dependent receptor plug" evidence="18">
    <location>
        <begin position="62"/>
        <end position="162"/>
    </location>
</feature>
<evidence type="ECO:0000256" key="12">
    <source>
        <dbReference type="ARBA" id="ARBA00023170"/>
    </source>
</evidence>
<dbReference type="InterPro" id="IPR036942">
    <property type="entry name" value="Beta-barrel_TonB_sf"/>
</dbReference>
<dbReference type="NCBIfam" id="TIGR01783">
    <property type="entry name" value="TonB-siderophor"/>
    <property type="match status" value="1"/>
</dbReference>
<dbReference type="OrthoDB" id="9760333at2"/>
<name>A0A495DD25_9PROT</name>
<evidence type="ECO:0000259" key="18">
    <source>
        <dbReference type="Pfam" id="PF07715"/>
    </source>
</evidence>
<keyword evidence="10 15" id="KW-0798">TonB box</keyword>
<reference evidence="19 20" key="1">
    <citation type="submission" date="2018-10" db="EMBL/GenBank/DDBJ databases">
        <title>Genomic Encyclopedia of Type Strains, Phase IV (KMG-IV): sequencing the most valuable type-strain genomes for metagenomic binning, comparative biology and taxonomic classification.</title>
        <authorList>
            <person name="Goeker M."/>
        </authorList>
    </citation>
    <scope>NUCLEOTIDE SEQUENCE [LARGE SCALE GENOMIC DNA]</scope>
    <source>
        <strain evidence="19 20">DSM 4734</strain>
    </source>
</reference>
<keyword evidence="6 14" id="KW-0812">Transmembrane</keyword>
<evidence type="ECO:0000259" key="17">
    <source>
        <dbReference type="Pfam" id="PF00593"/>
    </source>
</evidence>
<dbReference type="SUPFAM" id="SSF56935">
    <property type="entry name" value="Porins"/>
    <property type="match status" value="1"/>
</dbReference>
<dbReference type="GO" id="GO:0015344">
    <property type="term" value="F:siderophore uptake transmembrane transporter activity"/>
    <property type="evidence" value="ECO:0007669"/>
    <property type="project" value="TreeGrafter"/>
</dbReference>
<dbReference type="InterPro" id="IPR039426">
    <property type="entry name" value="TonB-dep_rcpt-like"/>
</dbReference>
<sequence>MLRFNTLRRPAPIAFACLASTALTGLAAPSSVLAQDADETEDVVVVHGVLGRYSATKSDTPVIETPRSVSIETLDQILDRGGVDLSDAYLYSAGVIGDTYGISTRVDSVQVRGLRAPEYRDSLQALFGSYNNTRSDIYTIEQVEILRGPSAILYGQGSPGGIVNVVSKTPEDEFSGEIVGEVGNHDRYQLAADFTGPLDADGTWLYRGIGVWRETGTQIDHIDEEAITLAPSLTFAPGPDTRLSAIVTYQDINAAAASQFLPIHGTLLPGPDGRHFDANVFTGEPDFDRYDTESVSLTLLAEHRVNANLQLEATVRRTESEADYRQAWISFIGGDRHIRNPDGSLYRDGYMPRTFYASQASSEQTAADMRARLDFETGAFSHKVLGGLQYQDVTTDNDSAYLFAIGLDFATGLPDAPYGDSFWFNPYAPSYGAYPSDAIIDAYMSDSPESRTQSTGLYLHDQIEHGSWLATVGLRSDWVETDTGSATQDDDKLSTSFALMYRFDIGLNPYVSYAESFEPVIGTAFDGSAYEPQEGRQYEIGVKYQPPGSRSLVTLSWFDIEQSNLLTADPAHPGFQIQAGVVTITGFEVEAAWYWDTVSLDVSASQLETETLDGYQLASIPEVQASAWLGWQPTGAWSGFRAGAGVRHVGESQNGTDSLETPSYTLVDAMIGYEMDAWNFGLHASNLFDEAYFATCLSRGDCFVGEDRTVVARAARRF</sequence>
<evidence type="ECO:0000256" key="8">
    <source>
        <dbReference type="ARBA" id="ARBA00023004"/>
    </source>
</evidence>
<dbReference type="AlphaFoldDB" id="A0A495DD25"/>
<dbReference type="InterPro" id="IPR012910">
    <property type="entry name" value="Plug_dom"/>
</dbReference>
<evidence type="ECO:0000256" key="5">
    <source>
        <dbReference type="ARBA" id="ARBA00022496"/>
    </source>
</evidence>
<evidence type="ECO:0000256" key="4">
    <source>
        <dbReference type="ARBA" id="ARBA00022452"/>
    </source>
</evidence>
<protein>
    <submittedName>
        <fullName evidence="19">Iron complex outermembrane receptor protein</fullName>
    </submittedName>
</protein>
<dbReference type="Gene3D" id="2.170.130.10">
    <property type="entry name" value="TonB-dependent receptor, plug domain"/>
    <property type="match status" value="1"/>
</dbReference>
<evidence type="ECO:0000256" key="13">
    <source>
        <dbReference type="ARBA" id="ARBA00023237"/>
    </source>
</evidence>
<proteinExistence type="inferred from homology"/>
<evidence type="ECO:0000256" key="16">
    <source>
        <dbReference type="SAM" id="SignalP"/>
    </source>
</evidence>
<feature type="domain" description="TonB-dependent receptor-like beta-barrel" evidence="17">
    <location>
        <begin position="237"/>
        <end position="687"/>
    </location>
</feature>
<evidence type="ECO:0000256" key="7">
    <source>
        <dbReference type="ARBA" id="ARBA00022729"/>
    </source>
</evidence>
<keyword evidence="12 19" id="KW-0675">Receptor</keyword>
<dbReference type="InterPro" id="IPR037066">
    <property type="entry name" value="Plug_dom_sf"/>
</dbReference>
<dbReference type="Pfam" id="PF07715">
    <property type="entry name" value="Plug"/>
    <property type="match status" value="1"/>
</dbReference>
<feature type="chain" id="PRO_5019740314" evidence="16">
    <location>
        <begin position="35"/>
        <end position="718"/>
    </location>
</feature>
<evidence type="ECO:0000313" key="19">
    <source>
        <dbReference type="EMBL" id="RKR00190.1"/>
    </source>
</evidence>
<evidence type="ECO:0000256" key="6">
    <source>
        <dbReference type="ARBA" id="ARBA00022692"/>
    </source>
</evidence>
<comment type="similarity">
    <text evidence="2 14 15">Belongs to the TonB-dependent receptor family.</text>
</comment>
<dbReference type="InterPro" id="IPR000531">
    <property type="entry name" value="Beta-barrel_TonB"/>
</dbReference>
<evidence type="ECO:0000256" key="3">
    <source>
        <dbReference type="ARBA" id="ARBA00022448"/>
    </source>
</evidence>
<gene>
    <name evidence="19" type="ORF">C7435_1390</name>
</gene>
<dbReference type="RefSeq" id="WP_121210550.1">
    <property type="nucleotide sequence ID" value="NZ_RBIM01000003.1"/>
</dbReference>
<dbReference type="CDD" id="cd01347">
    <property type="entry name" value="ligand_gated_channel"/>
    <property type="match status" value="1"/>
</dbReference>
<evidence type="ECO:0000256" key="10">
    <source>
        <dbReference type="ARBA" id="ARBA00023077"/>
    </source>
</evidence>
<evidence type="ECO:0000256" key="9">
    <source>
        <dbReference type="ARBA" id="ARBA00023065"/>
    </source>
</evidence>
<keyword evidence="8" id="KW-0408">Iron</keyword>
<dbReference type="PANTHER" id="PTHR32552">
    <property type="entry name" value="FERRICHROME IRON RECEPTOR-RELATED"/>
    <property type="match status" value="1"/>
</dbReference>
<evidence type="ECO:0000256" key="2">
    <source>
        <dbReference type="ARBA" id="ARBA00009810"/>
    </source>
</evidence>
<evidence type="ECO:0000256" key="11">
    <source>
        <dbReference type="ARBA" id="ARBA00023136"/>
    </source>
</evidence>
<dbReference type="PROSITE" id="PS52016">
    <property type="entry name" value="TONB_DEPENDENT_REC_3"/>
    <property type="match status" value="1"/>
</dbReference>
<evidence type="ECO:0000256" key="1">
    <source>
        <dbReference type="ARBA" id="ARBA00004571"/>
    </source>
</evidence>
<dbReference type="EMBL" id="RBIM01000003">
    <property type="protein sequence ID" value="RKR00190.1"/>
    <property type="molecule type" value="Genomic_DNA"/>
</dbReference>
<organism evidence="19 20">
    <name type="scientific">Maricaulis maris</name>
    <dbReference type="NCBI Taxonomy" id="74318"/>
    <lineage>
        <taxon>Bacteria</taxon>
        <taxon>Pseudomonadati</taxon>
        <taxon>Pseudomonadota</taxon>
        <taxon>Alphaproteobacteria</taxon>
        <taxon>Maricaulales</taxon>
        <taxon>Maricaulaceae</taxon>
        <taxon>Maricaulis</taxon>
    </lineage>
</organism>
<dbReference type="Proteomes" id="UP000273675">
    <property type="component" value="Unassembled WGS sequence"/>
</dbReference>
<keyword evidence="13 14" id="KW-0998">Cell outer membrane</keyword>
<dbReference type="GO" id="GO:0038023">
    <property type="term" value="F:signaling receptor activity"/>
    <property type="evidence" value="ECO:0007669"/>
    <property type="project" value="InterPro"/>
</dbReference>
<dbReference type="GO" id="GO:0015891">
    <property type="term" value="P:siderophore transport"/>
    <property type="evidence" value="ECO:0007669"/>
    <property type="project" value="InterPro"/>
</dbReference>